<comment type="caution">
    <text evidence="1">The sequence shown here is derived from an EMBL/GenBank/DDBJ whole genome shotgun (WGS) entry which is preliminary data.</text>
</comment>
<gene>
    <name evidence="1" type="ORF">NPIL_183271</name>
</gene>
<reference evidence="1" key="1">
    <citation type="submission" date="2020-08" db="EMBL/GenBank/DDBJ databases">
        <title>Multicomponent nature underlies the extraordinary mechanical properties of spider dragline silk.</title>
        <authorList>
            <person name="Kono N."/>
            <person name="Nakamura H."/>
            <person name="Mori M."/>
            <person name="Yoshida Y."/>
            <person name="Ohtoshi R."/>
            <person name="Malay A.D."/>
            <person name="Moran D.A.P."/>
            <person name="Tomita M."/>
            <person name="Numata K."/>
            <person name="Arakawa K."/>
        </authorList>
    </citation>
    <scope>NUCLEOTIDE SEQUENCE</scope>
</reference>
<name>A0A8X6TAD9_NEPPI</name>
<evidence type="ECO:0000313" key="1">
    <source>
        <dbReference type="EMBL" id="GFS93613.1"/>
    </source>
</evidence>
<sequence length="101" mass="11098">MKNSAVLNLSCPDMLPSEREVSLRDSDLSRQGKSLDGFGTISFDPSTPNVDGSYFVCVFMHSSASGSHDCFQNNSNVKKRLRSSEKEVLKFAFGGRSIETN</sequence>
<accession>A0A8X6TAD9</accession>
<organism evidence="1 2">
    <name type="scientific">Nephila pilipes</name>
    <name type="common">Giant wood spider</name>
    <name type="synonym">Nephila maculata</name>
    <dbReference type="NCBI Taxonomy" id="299642"/>
    <lineage>
        <taxon>Eukaryota</taxon>
        <taxon>Metazoa</taxon>
        <taxon>Ecdysozoa</taxon>
        <taxon>Arthropoda</taxon>
        <taxon>Chelicerata</taxon>
        <taxon>Arachnida</taxon>
        <taxon>Araneae</taxon>
        <taxon>Araneomorphae</taxon>
        <taxon>Entelegynae</taxon>
        <taxon>Araneoidea</taxon>
        <taxon>Nephilidae</taxon>
        <taxon>Nephila</taxon>
    </lineage>
</organism>
<dbReference type="OrthoDB" id="10467398at2759"/>
<keyword evidence="2" id="KW-1185">Reference proteome</keyword>
<dbReference type="Proteomes" id="UP000887013">
    <property type="component" value="Unassembled WGS sequence"/>
</dbReference>
<dbReference type="EMBL" id="BMAW01005339">
    <property type="protein sequence ID" value="GFS93613.1"/>
    <property type="molecule type" value="Genomic_DNA"/>
</dbReference>
<dbReference type="AlphaFoldDB" id="A0A8X6TAD9"/>
<evidence type="ECO:0000313" key="2">
    <source>
        <dbReference type="Proteomes" id="UP000887013"/>
    </source>
</evidence>
<protein>
    <submittedName>
        <fullName evidence="1">Uncharacterized protein</fullName>
    </submittedName>
</protein>
<proteinExistence type="predicted"/>